<accession>A0A0E9T6W8</accession>
<reference evidence="1" key="1">
    <citation type="submission" date="2014-11" db="EMBL/GenBank/DDBJ databases">
        <authorList>
            <person name="Amaro Gonzalez C."/>
        </authorList>
    </citation>
    <scope>NUCLEOTIDE SEQUENCE</scope>
</reference>
<dbReference type="AlphaFoldDB" id="A0A0E9T6W8"/>
<organism evidence="1">
    <name type="scientific">Anguilla anguilla</name>
    <name type="common">European freshwater eel</name>
    <name type="synonym">Muraena anguilla</name>
    <dbReference type="NCBI Taxonomy" id="7936"/>
    <lineage>
        <taxon>Eukaryota</taxon>
        <taxon>Metazoa</taxon>
        <taxon>Chordata</taxon>
        <taxon>Craniata</taxon>
        <taxon>Vertebrata</taxon>
        <taxon>Euteleostomi</taxon>
        <taxon>Actinopterygii</taxon>
        <taxon>Neopterygii</taxon>
        <taxon>Teleostei</taxon>
        <taxon>Anguilliformes</taxon>
        <taxon>Anguillidae</taxon>
        <taxon>Anguilla</taxon>
    </lineage>
</organism>
<reference evidence="1" key="2">
    <citation type="journal article" date="2015" name="Fish Shellfish Immunol.">
        <title>Early steps in the European eel (Anguilla anguilla)-Vibrio vulnificus interaction in the gills: Role of the RtxA13 toxin.</title>
        <authorList>
            <person name="Callol A."/>
            <person name="Pajuelo D."/>
            <person name="Ebbesson L."/>
            <person name="Teles M."/>
            <person name="MacKenzie S."/>
            <person name="Amaro C."/>
        </authorList>
    </citation>
    <scope>NUCLEOTIDE SEQUENCE</scope>
</reference>
<sequence length="39" mass="4576">MLREPFFKCFICHCSSSLESHRMLASDQTRARQNISLTM</sequence>
<protein>
    <submittedName>
        <fullName evidence="1">Uncharacterized protein</fullName>
    </submittedName>
</protein>
<dbReference type="EMBL" id="GBXM01059211">
    <property type="protein sequence ID" value="JAH49366.1"/>
    <property type="molecule type" value="Transcribed_RNA"/>
</dbReference>
<proteinExistence type="predicted"/>
<name>A0A0E9T6W8_ANGAN</name>
<evidence type="ECO:0000313" key="1">
    <source>
        <dbReference type="EMBL" id="JAH49366.1"/>
    </source>
</evidence>